<accession>A0A2P2NV25</accession>
<proteinExistence type="predicted"/>
<dbReference type="EMBL" id="GGEC01065873">
    <property type="protein sequence ID" value="MBX46357.1"/>
    <property type="molecule type" value="Transcribed_RNA"/>
</dbReference>
<organism evidence="1">
    <name type="scientific">Rhizophora mucronata</name>
    <name type="common">Asiatic mangrove</name>
    <dbReference type="NCBI Taxonomy" id="61149"/>
    <lineage>
        <taxon>Eukaryota</taxon>
        <taxon>Viridiplantae</taxon>
        <taxon>Streptophyta</taxon>
        <taxon>Embryophyta</taxon>
        <taxon>Tracheophyta</taxon>
        <taxon>Spermatophyta</taxon>
        <taxon>Magnoliopsida</taxon>
        <taxon>eudicotyledons</taxon>
        <taxon>Gunneridae</taxon>
        <taxon>Pentapetalae</taxon>
        <taxon>rosids</taxon>
        <taxon>fabids</taxon>
        <taxon>Malpighiales</taxon>
        <taxon>Rhizophoraceae</taxon>
        <taxon>Rhizophora</taxon>
    </lineage>
</organism>
<protein>
    <submittedName>
        <fullName evidence="1">Uncharacterized protein</fullName>
    </submittedName>
</protein>
<reference evidence="1" key="1">
    <citation type="submission" date="2018-02" db="EMBL/GenBank/DDBJ databases">
        <title>Rhizophora mucronata_Transcriptome.</title>
        <authorList>
            <person name="Meera S.P."/>
            <person name="Sreeshan A."/>
            <person name="Augustine A."/>
        </authorList>
    </citation>
    <scope>NUCLEOTIDE SEQUENCE</scope>
    <source>
        <tissue evidence="1">Leaf</tissue>
    </source>
</reference>
<sequence length="39" mass="4637">MHKASTLWDIGKDHIYVALLLFSTKRLFLRLELVTYKSQ</sequence>
<evidence type="ECO:0000313" key="1">
    <source>
        <dbReference type="EMBL" id="MBX46357.1"/>
    </source>
</evidence>
<name>A0A2P2NV25_RHIMU</name>
<dbReference type="AlphaFoldDB" id="A0A2P2NV25"/>